<evidence type="ECO:0000259" key="5">
    <source>
        <dbReference type="PROSITE" id="PS50931"/>
    </source>
</evidence>
<sequence length="310" mass="34153">MSTVLPPLRALQAFDAFGRNGTVHAAARSLGVTPGAVSQQLRLLEEHVGLSLLSREGRRVTLTPVARVYHELISQGFDRMTRAQEFVTAQRVSEDLTINGLPTLIQKWLNPIMYRFQAGAPETTLRIVATHGETEPQWMDLTLRLTYGQAAARYPHSRVLFTDMCFPACSPAFKAAHPEAQTNEGLARLPLIDIDWGMDESVAPRWSDWFVAQKTPLAGPLKTAAVYSLSSLALEAAVSGQGVVLAQAAFAGPDLESGRLVRLSDQVLPMPEAYYICWGLTTMTHKPARDFLNWVLAESKAKREGKQKQS</sequence>
<dbReference type="PANTHER" id="PTHR30537:SF79">
    <property type="entry name" value="TRANSCRIPTIONAL REGULATOR-RELATED"/>
    <property type="match status" value="1"/>
</dbReference>
<dbReference type="InterPro" id="IPR000847">
    <property type="entry name" value="LysR_HTH_N"/>
</dbReference>
<evidence type="ECO:0000256" key="3">
    <source>
        <dbReference type="ARBA" id="ARBA00023125"/>
    </source>
</evidence>
<keyword evidence="4" id="KW-0804">Transcription</keyword>
<dbReference type="InterPro" id="IPR058163">
    <property type="entry name" value="LysR-type_TF_proteobact-type"/>
</dbReference>
<dbReference type="Pfam" id="PF00126">
    <property type="entry name" value="HTH_1"/>
    <property type="match status" value="1"/>
</dbReference>
<dbReference type="SUPFAM" id="SSF46785">
    <property type="entry name" value="Winged helix' DNA-binding domain"/>
    <property type="match status" value="1"/>
</dbReference>
<dbReference type="SUPFAM" id="SSF53850">
    <property type="entry name" value="Periplasmic binding protein-like II"/>
    <property type="match status" value="1"/>
</dbReference>
<evidence type="ECO:0000256" key="2">
    <source>
        <dbReference type="ARBA" id="ARBA00023015"/>
    </source>
</evidence>
<gene>
    <name evidence="6" type="ORF">H0485_18180</name>
</gene>
<dbReference type="EMBL" id="JACDXX010000023">
    <property type="protein sequence ID" value="MCB5411920.1"/>
    <property type="molecule type" value="Genomic_DNA"/>
</dbReference>
<comment type="similarity">
    <text evidence="1">Belongs to the LysR transcriptional regulatory family.</text>
</comment>
<dbReference type="InterPro" id="IPR036388">
    <property type="entry name" value="WH-like_DNA-bd_sf"/>
</dbReference>
<dbReference type="Pfam" id="PF03466">
    <property type="entry name" value="LysR_substrate"/>
    <property type="match status" value="1"/>
</dbReference>
<dbReference type="PROSITE" id="PS50931">
    <property type="entry name" value="HTH_LYSR"/>
    <property type="match status" value="1"/>
</dbReference>
<dbReference type="InterPro" id="IPR036390">
    <property type="entry name" value="WH_DNA-bd_sf"/>
</dbReference>
<reference evidence="6 7" key="1">
    <citation type="submission" date="2020-07" db="EMBL/GenBank/DDBJ databases">
        <title>Pseudogemmobacter sp. nov., isolated from poultry manure in Taiwan.</title>
        <authorList>
            <person name="Lin S.-Y."/>
            <person name="Tang Y.-S."/>
            <person name="Young C.-C."/>
        </authorList>
    </citation>
    <scope>NUCLEOTIDE SEQUENCE [LARGE SCALE GENOMIC DNA]</scope>
    <source>
        <strain evidence="6 7">CC-YST710</strain>
    </source>
</reference>
<organism evidence="6 7">
    <name type="scientific">Pseudogemmobacter faecipullorum</name>
    <dbReference type="NCBI Taxonomy" id="2755041"/>
    <lineage>
        <taxon>Bacteria</taxon>
        <taxon>Pseudomonadati</taxon>
        <taxon>Pseudomonadota</taxon>
        <taxon>Alphaproteobacteria</taxon>
        <taxon>Rhodobacterales</taxon>
        <taxon>Paracoccaceae</taxon>
        <taxon>Pseudogemmobacter</taxon>
    </lineage>
</organism>
<evidence type="ECO:0000256" key="1">
    <source>
        <dbReference type="ARBA" id="ARBA00009437"/>
    </source>
</evidence>
<protein>
    <submittedName>
        <fullName evidence="6">LysR family transcriptional regulator</fullName>
    </submittedName>
</protein>
<dbReference type="CDD" id="cd00090">
    <property type="entry name" value="HTH_ARSR"/>
    <property type="match status" value="1"/>
</dbReference>
<dbReference type="PANTHER" id="PTHR30537">
    <property type="entry name" value="HTH-TYPE TRANSCRIPTIONAL REGULATOR"/>
    <property type="match status" value="1"/>
</dbReference>
<evidence type="ECO:0000313" key="6">
    <source>
        <dbReference type="EMBL" id="MCB5411920.1"/>
    </source>
</evidence>
<keyword evidence="7" id="KW-1185">Reference proteome</keyword>
<dbReference type="RefSeq" id="WP_226937352.1">
    <property type="nucleotide sequence ID" value="NZ_JACDXX010000023.1"/>
</dbReference>
<name>A0ABS8CSZ4_9RHOB</name>
<evidence type="ECO:0000256" key="4">
    <source>
        <dbReference type="ARBA" id="ARBA00023163"/>
    </source>
</evidence>
<dbReference type="InterPro" id="IPR005119">
    <property type="entry name" value="LysR_subst-bd"/>
</dbReference>
<dbReference type="Proteomes" id="UP001198571">
    <property type="component" value="Unassembled WGS sequence"/>
</dbReference>
<keyword evidence="3" id="KW-0238">DNA-binding</keyword>
<comment type="caution">
    <text evidence="6">The sequence shown here is derived from an EMBL/GenBank/DDBJ whole genome shotgun (WGS) entry which is preliminary data.</text>
</comment>
<dbReference type="Gene3D" id="1.10.10.10">
    <property type="entry name" value="Winged helix-like DNA-binding domain superfamily/Winged helix DNA-binding domain"/>
    <property type="match status" value="1"/>
</dbReference>
<evidence type="ECO:0000313" key="7">
    <source>
        <dbReference type="Proteomes" id="UP001198571"/>
    </source>
</evidence>
<accession>A0ABS8CSZ4</accession>
<dbReference type="Gene3D" id="3.40.190.10">
    <property type="entry name" value="Periplasmic binding protein-like II"/>
    <property type="match status" value="2"/>
</dbReference>
<keyword evidence="2" id="KW-0805">Transcription regulation</keyword>
<feature type="domain" description="HTH lysR-type" evidence="5">
    <location>
        <begin position="6"/>
        <end position="63"/>
    </location>
</feature>
<proteinExistence type="inferred from homology"/>
<dbReference type="InterPro" id="IPR011991">
    <property type="entry name" value="ArsR-like_HTH"/>
</dbReference>